<geneLocation type="plasmid" evidence="3 4">
    <name>unnamed4</name>
</geneLocation>
<gene>
    <name evidence="3" type="ORF">HN018_26535</name>
</gene>
<dbReference type="EMBL" id="CP053711">
    <property type="protein sequence ID" value="QKE93803.1"/>
    <property type="molecule type" value="Genomic_DNA"/>
</dbReference>
<dbReference type="InterPro" id="IPR012337">
    <property type="entry name" value="RNaseH-like_sf"/>
</dbReference>
<dbReference type="InterPro" id="IPR025948">
    <property type="entry name" value="HTH-like_dom"/>
</dbReference>
<dbReference type="InterPro" id="IPR050900">
    <property type="entry name" value="Transposase_IS3/IS150/IS904"/>
</dbReference>
<evidence type="ECO:0000313" key="3">
    <source>
        <dbReference type="EMBL" id="QKE93803.1"/>
    </source>
</evidence>
<dbReference type="Gene3D" id="3.30.420.10">
    <property type="entry name" value="Ribonuclease H-like superfamily/Ribonuclease H"/>
    <property type="match status" value="1"/>
</dbReference>
<dbReference type="PANTHER" id="PTHR46889:SF4">
    <property type="entry name" value="TRANSPOSASE INSO FOR INSERTION SEQUENCE ELEMENT IS911B-RELATED"/>
    <property type="match status" value="1"/>
</dbReference>
<dbReference type="PROSITE" id="PS50994">
    <property type="entry name" value="INTEGRASE"/>
    <property type="match status" value="1"/>
</dbReference>
<dbReference type="Pfam" id="PF13333">
    <property type="entry name" value="rve_2"/>
    <property type="match status" value="1"/>
</dbReference>
<accession>A0A6M8HZ49</accession>
<feature type="region of interest" description="Disordered" evidence="1">
    <location>
        <begin position="63"/>
        <end position="84"/>
    </location>
</feature>
<dbReference type="NCBIfam" id="NF033516">
    <property type="entry name" value="transpos_IS3"/>
    <property type="match status" value="1"/>
</dbReference>
<protein>
    <submittedName>
        <fullName evidence="3">IS3 family transposase</fullName>
    </submittedName>
</protein>
<evidence type="ECO:0000259" key="2">
    <source>
        <dbReference type="PROSITE" id="PS50994"/>
    </source>
</evidence>
<feature type="domain" description="Integrase catalytic" evidence="2">
    <location>
        <begin position="91"/>
        <end position="248"/>
    </location>
</feature>
<dbReference type="Pfam" id="PF13276">
    <property type="entry name" value="HTH_21"/>
    <property type="match status" value="1"/>
</dbReference>
<dbReference type="Proteomes" id="UP000500767">
    <property type="component" value="Plasmid unnamed4"/>
</dbReference>
<dbReference type="GO" id="GO:0015074">
    <property type="term" value="P:DNA integration"/>
    <property type="evidence" value="ECO:0007669"/>
    <property type="project" value="InterPro"/>
</dbReference>
<name>A0A6M8HZ49_9PROT</name>
<sequence>MHRPPSAHAIADEALLKRVRTAHVTSRQTYGAPRVHADLQAGGERHGRKRIARLMRLAGLVGASHRHGGPTTTRRDKDARPAPDLVDRNFTASGPNRLWVADITYVPTAAGFLYLAVVLDAWSRKIFGWSMANHLRAELVLDAMEAAVGQRQPKDVIHYSDQGSQYTSLAFGKRCGEAGIRPSMRSVGDAYDNAMAGSFFSTLEAELLSRRRFVSQAEARMACFSYIEGWYNPARLHSALGYRSPMAY</sequence>
<reference evidence="3 4" key="1">
    <citation type="journal article" date="2014" name="World J. Microbiol. Biotechnol.">
        <title>Biodiversity and physiological characteristics of Antarctic and Arctic lichens-associated bacteria.</title>
        <authorList>
            <person name="Lee Y.M."/>
            <person name="Kim E.H."/>
            <person name="Lee H.K."/>
            <person name="Hong S.G."/>
        </authorList>
    </citation>
    <scope>NUCLEOTIDE SEQUENCE [LARGE SCALE GENOMIC DNA]</scope>
    <source>
        <strain evidence="3 4">PAMC 26569</strain>
        <plasmid evidence="3">unnamed4</plasmid>
    </source>
</reference>
<dbReference type="PANTHER" id="PTHR46889">
    <property type="entry name" value="TRANSPOSASE INSF FOR INSERTION SEQUENCE IS3B-RELATED"/>
    <property type="match status" value="1"/>
</dbReference>
<dbReference type="GO" id="GO:0003676">
    <property type="term" value="F:nucleic acid binding"/>
    <property type="evidence" value="ECO:0007669"/>
    <property type="project" value="InterPro"/>
</dbReference>
<keyword evidence="4" id="KW-1185">Reference proteome</keyword>
<dbReference type="Pfam" id="PF00665">
    <property type="entry name" value="rve"/>
    <property type="match status" value="1"/>
</dbReference>
<dbReference type="KEGG" id="lck:HN018_26535"/>
<proteinExistence type="predicted"/>
<organism evidence="3 4">
    <name type="scientific">Lichenicola cladoniae</name>
    <dbReference type="NCBI Taxonomy" id="1484109"/>
    <lineage>
        <taxon>Bacteria</taxon>
        <taxon>Pseudomonadati</taxon>
        <taxon>Pseudomonadota</taxon>
        <taxon>Alphaproteobacteria</taxon>
        <taxon>Acetobacterales</taxon>
        <taxon>Acetobacteraceae</taxon>
        <taxon>Lichenicola</taxon>
    </lineage>
</organism>
<dbReference type="InterPro" id="IPR048020">
    <property type="entry name" value="Transpos_IS3"/>
</dbReference>
<dbReference type="SUPFAM" id="SSF53098">
    <property type="entry name" value="Ribonuclease H-like"/>
    <property type="match status" value="1"/>
</dbReference>
<feature type="compositionally biased region" description="Basic and acidic residues" evidence="1">
    <location>
        <begin position="73"/>
        <end position="84"/>
    </location>
</feature>
<dbReference type="AlphaFoldDB" id="A0A6M8HZ49"/>
<dbReference type="InterPro" id="IPR036397">
    <property type="entry name" value="RNaseH_sf"/>
</dbReference>
<keyword evidence="3" id="KW-0614">Plasmid</keyword>
<evidence type="ECO:0000313" key="4">
    <source>
        <dbReference type="Proteomes" id="UP000500767"/>
    </source>
</evidence>
<dbReference type="InterPro" id="IPR001584">
    <property type="entry name" value="Integrase_cat-core"/>
</dbReference>
<evidence type="ECO:0000256" key="1">
    <source>
        <dbReference type="SAM" id="MobiDB-lite"/>
    </source>
</evidence>